<organism evidence="3 4">
    <name type="scientific">Streptomyces canarius</name>
    <dbReference type="NCBI Taxonomy" id="285453"/>
    <lineage>
        <taxon>Bacteria</taxon>
        <taxon>Bacillati</taxon>
        <taxon>Actinomycetota</taxon>
        <taxon>Actinomycetes</taxon>
        <taxon>Kitasatosporales</taxon>
        <taxon>Streptomycetaceae</taxon>
        <taxon>Streptomyces</taxon>
    </lineage>
</organism>
<feature type="region of interest" description="Disordered" evidence="1">
    <location>
        <begin position="689"/>
        <end position="708"/>
    </location>
</feature>
<evidence type="ECO:0000259" key="2">
    <source>
        <dbReference type="Pfam" id="PF12770"/>
    </source>
</evidence>
<feature type="region of interest" description="Disordered" evidence="1">
    <location>
        <begin position="611"/>
        <end position="642"/>
    </location>
</feature>
<feature type="compositionally biased region" description="Low complexity" evidence="1">
    <location>
        <begin position="901"/>
        <end position="918"/>
    </location>
</feature>
<proteinExistence type="predicted"/>
<protein>
    <recommendedName>
        <fullName evidence="2">CHAT domain-containing protein</fullName>
    </recommendedName>
</protein>
<feature type="region of interest" description="Disordered" evidence="1">
    <location>
        <begin position="846"/>
        <end position="921"/>
    </location>
</feature>
<feature type="domain" description="CHAT" evidence="2">
    <location>
        <begin position="1121"/>
        <end position="1412"/>
    </location>
</feature>
<dbReference type="Proteomes" id="UP000653644">
    <property type="component" value="Unassembled WGS sequence"/>
</dbReference>
<feature type="compositionally biased region" description="Gly residues" evidence="1">
    <location>
        <begin position="622"/>
        <end position="631"/>
    </location>
</feature>
<dbReference type="InterPro" id="IPR024983">
    <property type="entry name" value="CHAT_dom"/>
</dbReference>
<evidence type="ECO:0000313" key="4">
    <source>
        <dbReference type="Proteomes" id="UP000653644"/>
    </source>
</evidence>
<evidence type="ECO:0000256" key="1">
    <source>
        <dbReference type="SAM" id="MobiDB-lite"/>
    </source>
</evidence>
<dbReference type="EMBL" id="BMVN01000047">
    <property type="protein sequence ID" value="GHA62587.1"/>
    <property type="molecule type" value="Genomic_DNA"/>
</dbReference>
<sequence length="1427" mass="146215">MTEAGAAPVADRATAALARAAGFSVPLEPEAYQGTRGPQLDALTGELTLLLDELTRAGGDGTTAALVAARLGRCHAVRFILDGTPADRERALPLLEQALGSPLLGEADREAAYRDLVGLVASRLMRLSREAMAMSPGDWTVDRLMSLAAEGTPLAQGGSGMVEDSALLVRLLLEREHQRMEPQLRENLRTFGEMTDALLSGDTTTLVRGGRRIADTMADQTPSSSLSTILSLILGQMERGPSGETGEASADDSSGSSAETRHLLSQLLALAEVMSPGTMAPQHLSGLLAELSGDPAGTATEGGPAPLPSRMVAALVHVALATRTGDMEGFRTALRLMHEASANGELDSRSHGEWLRTVVPGLLLGAALTGGSLQDEDMARELLEAQRWDDDPTSDLAASLRLCGEAVRLHGRVTSALDRGDVGEVEDVIDELCELELDETYDGAEEWTGALTGFVLGMAYLSRVVLVPSAEDRTAHLRAAVHHLQRAVETSVDMPVLRSLLDITWAPLITLTAIAESDPGRIAEGVQRARSALDATGFTSDFRPRARGGIALALDTLHLLTGDTGALDEAIGELTQALTEFPDGGPGGAGLTWDLAALHAKRAGLRAAGDGPDGALRAGVAGADGGPGTRGDGTDEAPPAGVSGVDGGLSVGGSGADPAVPAGVSGIDGGLSVGGSGVGGGLSVGGSGVGGGSRAGGSGADRALRVGGSGADPAVPAGVSGVDDDLRAAVGLARRSLRLSADDVLLQQGVGRGLRIARAAAERGRRAAFWALRAGLTEEAIACLEAGRSLVLGAAAVSAGVADRLAALGETELADRWREAATEPSWERTDDGRSLLELSAEVGAGADGAVRGRPPVETFAEAGEGGDGESRGNSSLGVVADGGPGAAGDVRGRSSLTVPNDGGPVAGDADEGPGAPGEARGRSPLEVLAAVGSGVPGLPGDLRRRSLELLRGQGGADMEPVVASVNDLRAGLRATEADALLYLVPGLDDSDGAVLVVPADGPVTALPLPGLTPAGRGPVARYLAAGADRQRLEAADEDTANPRETERAERRWLRALDDLCAWAGGVLGPALDHLALWDRALAEAGSTAVAGDGAGSRTVDAPPNAIAPGTFDPTHPQPAPPPAVRLVIVPCGELGVVPWQAGVLEVPGVARGVRVCEVGVLTYAASGREFLRAAARRRMALGERPALVFHAVDDLEWAEEEIETLAGAHYPGALVHHPDDNPATPETVLALLGGRATAPASLVHLACHGLAGPDPTRSALHLAASSEAGESSGGGELTLSTLLETPAEGDAFRAAGPLVVCGGCETDLTTRDHDEALTVTSVLVHRLAADAIGSRWKVDDMRSELLMLVLHDALARGLAPPDALRAAQRWMLTPPGERPPVPALHGLSAPWRLAEDFRDRPDTWAAFVHHGNPAPAAPARQREGERV</sequence>
<name>A0ABQ3D7Z0_9ACTN</name>
<comment type="caution">
    <text evidence="3">The sequence shown here is derived from an EMBL/GenBank/DDBJ whole genome shotgun (WGS) entry which is preliminary data.</text>
</comment>
<dbReference type="Pfam" id="PF12770">
    <property type="entry name" value="CHAT"/>
    <property type="match status" value="1"/>
</dbReference>
<evidence type="ECO:0000313" key="3">
    <source>
        <dbReference type="EMBL" id="GHA62587.1"/>
    </source>
</evidence>
<reference evidence="4" key="1">
    <citation type="journal article" date="2019" name="Int. J. Syst. Evol. Microbiol.">
        <title>The Global Catalogue of Microorganisms (GCM) 10K type strain sequencing project: providing services to taxonomists for standard genome sequencing and annotation.</title>
        <authorList>
            <consortium name="The Broad Institute Genomics Platform"/>
            <consortium name="The Broad Institute Genome Sequencing Center for Infectious Disease"/>
            <person name="Wu L."/>
            <person name="Ma J."/>
        </authorList>
    </citation>
    <scope>NUCLEOTIDE SEQUENCE [LARGE SCALE GENOMIC DNA]</scope>
    <source>
        <strain evidence="4">JCM 4733</strain>
    </source>
</reference>
<dbReference type="RefSeq" id="WP_189893970.1">
    <property type="nucleotide sequence ID" value="NZ_BMVN01000047.1"/>
</dbReference>
<gene>
    <name evidence="3" type="ORF">GCM10010345_78340</name>
</gene>
<accession>A0ABQ3D7Z0</accession>
<feature type="region of interest" description="Disordered" evidence="1">
    <location>
        <begin position="1089"/>
        <end position="1118"/>
    </location>
</feature>
<feature type="region of interest" description="Disordered" evidence="1">
    <location>
        <begin position="238"/>
        <end position="258"/>
    </location>
</feature>
<feature type="compositionally biased region" description="Gly residues" evidence="1">
    <location>
        <begin position="689"/>
        <end position="699"/>
    </location>
</feature>
<keyword evidence="4" id="KW-1185">Reference proteome</keyword>
<feature type="compositionally biased region" description="Low complexity" evidence="1">
    <location>
        <begin position="246"/>
        <end position="258"/>
    </location>
</feature>